<reference evidence="2" key="2">
    <citation type="submission" date="2021-01" db="UniProtKB">
        <authorList>
            <consortium name="EnsemblPlants"/>
        </authorList>
    </citation>
    <scope>IDENTIFICATION</scope>
</reference>
<feature type="region of interest" description="Disordered" evidence="1">
    <location>
        <begin position="98"/>
        <end position="156"/>
    </location>
</feature>
<evidence type="ECO:0000313" key="3">
    <source>
        <dbReference type="Proteomes" id="UP000594261"/>
    </source>
</evidence>
<evidence type="ECO:0000313" key="2">
    <source>
        <dbReference type="EnsemblPlants" id="QL03p073026:mrna"/>
    </source>
</evidence>
<proteinExistence type="predicted"/>
<keyword evidence="3" id="KW-1185">Reference proteome</keyword>
<protein>
    <recommendedName>
        <fullName evidence="4">DUF4283 domain-containing protein</fullName>
    </recommendedName>
</protein>
<dbReference type="EnsemblPlants" id="QL03p073026:mrna">
    <property type="protein sequence ID" value="QL03p073026:mrna"/>
    <property type="gene ID" value="QL03p073026"/>
</dbReference>
<dbReference type="EMBL" id="LRBV02000003">
    <property type="status" value="NOT_ANNOTATED_CDS"/>
    <property type="molecule type" value="Genomic_DNA"/>
</dbReference>
<dbReference type="Gramene" id="QL03p073026:mrna">
    <property type="protein sequence ID" value="QL03p073026:mrna"/>
    <property type="gene ID" value="QL03p073026"/>
</dbReference>
<evidence type="ECO:0008006" key="4">
    <source>
        <dbReference type="Google" id="ProtNLM"/>
    </source>
</evidence>
<accession>A0A7N2LA73</accession>
<dbReference type="AlphaFoldDB" id="A0A7N2LA73"/>
<evidence type="ECO:0000256" key="1">
    <source>
        <dbReference type="SAM" id="MobiDB-lite"/>
    </source>
</evidence>
<sequence>MTVGNIKIEYASLWVQIWGAPLDMISPQVAKEVGNWIGLVEEVEWKQHQDDLNFLMRVRVALPIAKLIQKVVKNGGEVYYQYGEFLRAMGGWPRFSPNKSASPSAKWDPTLGDFQNDGSSSMGRQHGETAAIGIRNGNPSTMDEGEFENLGIQPKF</sequence>
<reference evidence="2 3" key="1">
    <citation type="journal article" date="2016" name="G3 (Bethesda)">
        <title>First Draft Assembly and Annotation of the Genome of a California Endemic Oak Quercus lobata Nee (Fagaceae).</title>
        <authorList>
            <person name="Sork V.L."/>
            <person name="Fitz-Gibbon S.T."/>
            <person name="Puiu D."/>
            <person name="Crepeau M."/>
            <person name="Gugger P.F."/>
            <person name="Sherman R."/>
            <person name="Stevens K."/>
            <person name="Langley C.H."/>
            <person name="Pellegrini M."/>
            <person name="Salzberg S.L."/>
        </authorList>
    </citation>
    <scope>NUCLEOTIDE SEQUENCE [LARGE SCALE GENOMIC DNA]</scope>
    <source>
        <strain evidence="2 3">cv. SW786</strain>
    </source>
</reference>
<dbReference type="Proteomes" id="UP000594261">
    <property type="component" value="Chromosome 3"/>
</dbReference>
<dbReference type="InParanoid" id="A0A7N2LA73"/>
<organism evidence="2 3">
    <name type="scientific">Quercus lobata</name>
    <name type="common">Valley oak</name>
    <dbReference type="NCBI Taxonomy" id="97700"/>
    <lineage>
        <taxon>Eukaryota</taxon>
        <taxon>Viridiplantae</taxon>
        <taxon>Streptophyta</taxon>
        <taxon>Embryophyta</taxon>
        <taxon>Tracheophyta</taxon>
        <taxon>Spermatophyta</taxon>
        <taxon>Magnoliopsida</taxon>
        <taxon>eudicotyledons</taxon>
        <taxon>Gunneridae</taxon>
        <taxon>Pentapetalae</taxon>
        <taxon>rosids</taxon>
        <taxon>fabids</taxon>
        <taxon>Fagales</taxon>
        <taxon>Fagaceae</taxon>
        <taxon>Quercus</taxon>
    </lineage>
</organism>
<name>A0A7N2LA73_QUELO</name>